<keyword evidence="4" id="KW-1185">Reference proteome</keyword>
<dbReference type="Pfam" id="PF02657">
    <property type="entry name" value="SufE"/>
    <property type="match status" value="1"/>
</dbReference>
<gene>
    <name evidence="3" type="ORF">Scep_021174</name>
</gene>
<comment type="caution">
    <text evidence="3">The sequence shown here is derived from an EMBL/GenBank/DDBJ whole genome shotgun (WGS) entry which is preliminary data.</text>
</comment>
<name>A0AAP0F5L9_9MAGN</name>
<evidence type="ECO:0000313" key="3">
    <source>
        <dbReference type="EMBL" id="KAK9104330.1"/>
    </source>
</evidence>
<reference evidence="3 4" key="1">
    <citation type="submission" date="2024-01" db="EMBL/GenBank/DDBJ databases">
        <title>Genome assemblies of Stephania.</title>
        <authorList>
            <person name="Yang L."/>
        </authorList>
    </citation>
    <scope>NUCLEOTIDE SEQUENCE [LARGE SCALE GENOMIC DNA]</scope>
    <source>
        <strain evidence="3">JXDWG</strain>
        <tissue evidence="3">Leaf</tissue>
    </source>
</reference>
<feature type="domain" description="Fe-S metabolism associated" evidence="2">
    <location>
        <begin position="52"/>
        <end position="179"/>
    </location>
</feature>
<dbReference type="SUPFAM" id="SSF82649">
    <property type="entry name" value="SufE/NifU"/>
    <property type="match status" value="1"/>
</dbReference>
<organism evidence="3 4">
    <name type="scientific">Stephania cephalantha</name>
    <dbReference type="NCBI Taxonomy" id="152367"/>
    <lineage>
        <taxon>Eukaryota</taxon>
        <taxon>Viridiplantae</taxon>
        <taxon>Streptophyta</taxon>
        <taxon>Embryophyta</taxon>
        <taxon>Tracheophyta</taxon>
        <taxon>Spermatophyta</taxon>
        <taxon>Magnoliopsida</taxon>
        <taxon>Ranunculales</taxon>
        <taxon>Menispermaceae</taxon>
        <taxon>Menispermoideae</taxon>
        <taxon>Cissampelideae</taxon>
        <taxon>Stephania</taxon>
    </lineage>
</organism>
<proteinExistence type="inferred from homology"/>
<comment type="similarity">
    <text evidence="1">Belongs to the SufE family.</text>
</comment>
<evidence type="ECO:0000259" key="2">
    <source>
        <dbReference type="Pfam" id="PF02657"/>
    </source>
</evidence>
<evidence type="ECO:0000256" key="1">
    <source>
        <dbReference type="ARBA" id="ARBA00010282"/>
    </source>
</evidence>
<dbReference type="InterPro" id="IPR003808">
    <property type="entry name" value="Fe-S_metab-assoc_dom"/>
</dbReference>
<dbReference type="Gene3D" id="3.90.1010.10">
    <property type="match status" value="1"/>
</dbReference>
<dbReference type="EMBL" id="JBBNAG010000009">
    <property type="protein sequence ID" value="KAK9104330.1"/>
    <property type="molecule type" value="Genomic_DNA"/>
</dbReference>
<dbReference type="Proteomes" id="UP001419268">
    <property type="component" value="Unassembled WGS sequence"/>
</dbReference>
<dbReference type="PANTHER" id="PTHR43597:SF5">
    <property type="entry name" value="SUFE-LIKE PROTEIN 2, CHLOROPLASTIC"/>
    <property type="match status" value="1"/>
</dbReference>
<dbReference type="PANTHER" id="PTHR43597">
    <property type="entry name" value="SULFUR ACCEPTOR PROTEIN CSDE"/>
    <property type="match status" value="1"/>
</dbReference>
<evidence type="ECO:0000313" key="4">
    <source>
        <dbReference type="Proteomes" id="UP001419268"/>
    </source>
</evidence>
<accession>A0AAP0F5L9</accession>
<sequence>MWLTAAPQSCQLPIRIPRKPSALFSHRRSCPGALLDAHPKISVSMKTRRIASEFESLGEPIERVKRLLDYAARLPRFDEAERVESNRVQGCAVQVWLAVRMSECGTMRFSADSDSEITKGFCSCLVWIMDGADPEEVLVVGVGDLEALNVGEHGRLQRRTSSSRSRVNTWHNVLIDMQKRTKVVVAEAEGKPVFGPFVRDRAPHPVNHGCPHHHHRVAAVVNESDPSQPADDAPEVVATVAVPERCLLRSPCGFPTSSARKPRTVQAFEQLH</sequence>
<protein>
    <recommendedName>
        <fullName evidence="2">Fe-S metabolism associated domain-containing protein</fullName>
    </recommendedName>
</protein>
<dbReference type="AlphaFoldDB" id="A0AAP0F5L9"/>